<reference evidence="3" key="1">
    <citation type="submission" date="2022-07" db="EMBL/GenBank/DDBJ databases">
        <title>Genome analysis of Parmales, a sister group of diatoms, reveals the evolutionary specialization of diatoms from phago-mixotrophs to photoautotrophs.</title>
        <authorList>
            <person name="Ban H."/>
            <person name="Sato S."/>
            <person name="Yoshikawa S."/>
            <person name="Kazumasa Y."/>
            <person name="Nakamura Y."/>
            <person name="Ichinomiya M."/>
            <person name="Saitoh K."/>
            <person name="Sato N."/>
            <person name="Blanc-Mathieu R."/>
            <person name="Endo H."/>
            <person name="Kuwata A."/>
            <person name="Ogata H."/>
        </authorList>
    </citation>
    <scope>NUCLEOTIDE SEQUENCE</scope>
</reference>
<dbReference type="Gene3D" id="3.30.559.10">
    <property type="entry name" value="Chloramphenicol acetyltransferase-like domain"/>
    <property type="match status" value="1"/>
</dbReference>
<accession>A0A9W7A4C7</accession>
<proteinExistence type="predicted"/>
<name>A0A9W7A4C7_9STRA</name>
<dbReference type="SUPFAM" id="SSF52777">
    <property type="entry name" value="CoA-dependent acyltransferases"/>
    <property type="match status" value="1"/>
</dbReference>
<comment type="caution">
    <text evidence="3">The sequence shown here is derived from an EMBL/GenBank/DDBJ whole genome shotgun (WGS) entry which is preliminary data.</text>
</comment>
<evidence type="ECO:0000313" key="4">
    <source>
        <dbReference type="Proteomes" id="UP001165082"/>
    </source>
</evidence>
<dbReference type="EMBL" id="BRXZ01003826">
    <property type="protein sequence ID" value="GMH62677.1"/>
    <property type="molecule type" value="Genomic_DNA"/>
</dbReference>
<dbReference type="InterPro" id="IPR039551">
    <property type="entry name" value="Cho/carn_acyl_trans"/>
</dbReference>
<dbReference type="Proteomes" id="UP001165082">
    <property type="component" value="Unassembled WGS sequence"/>
</dbReference>
<feature type="domain" description="Choline/carnitine acyltransferase" evidence="2">
    <location>
        <begin position="2"/>
        <end position="55"/>
    </location>
</feature>
<dbReference type="Pfam" id="PF00755">
    <property type="entry name" value="Carn_acyltransf"/>
    <property type="match status" value="1"/>
</dbReference>
<dbReference type="InterPro" id="IPR023213">
    <property type="entry name" value="CAT-like_dom_sf"/>
</dbReference>
<dbReference type="AlphaFoldDB" id="A0A9W7A4C7"/>
<evidence type="ECO:0000256" key="1">
    <source>
        <dbReference type="SAM" id="MobiDB-lite"/>
    </source>
</evidence>
<organism evidence="3 4">
    <name type="scientific">Triparma retinervis</name>
    <dbReference type="NCBI Taxonomy" id="2557542"/>
    <lineage>
        <taxon>Eukaryota</taxon>
        <taxon>Sar</taxon>
        <taxon>Stramenopiles</taxon>
        <taxon>Ochrophyta</taxon>
        <taxon>Bolidophyceae</taxon>
        <taxon>Parmales</taxon>
        <taxon>Triparmaceae</taxon>
        <taxon>Triparma</taxon>
    </lineage>
</organism>
<sequence>FDLLKASCERHAAVSRGCVMGMGFDRHLYALCQLSNEGSKVEPAGLMMKAMSDPAIMTVMANPNARPLAAKIKANPAILLEGAAAFAEEFAADPELLVMFKSIAPNVAQLVSGVSASKSVPALFKDKAFSDMMTDTLCSSMLQGDFVEVMMASPAFGDLADGGSDGEDGKRGKYFVPYSTFNEHVMFYVNGFEPEDMDGMRDAISESMELIGKLMDGDVGEAEIKIKGASHSQVGGAAQMAHMKEVMKKAMADPEILAVMMNPKAKPIADKIMADPSCLARGAEGFKEEFAADPSLAMLFLGIAGKLKALMGGAAKVEDKMVEEEEDPKDDGPTKGNSA</sequence>
<keyword evidence="4" id="KW-1185">Reference proteome</keyword>
<feature type="non-terminal residue" evidence="3">
    <location>
        <position position="1"/>
    </location>
</feature>
<gene>
    <name evidence="3" type="ORF">TrRE_jg10410</name>
</gene>
<evidence type="ECO:0000259" key="2">
    <source>
        <dbReference type="Pfam" id="PF00755"/>
    </source>
</evidence>
<protein>
    <recommendedName>
        <fullName evidence="2">Choline/carnitine acyltransferase domain-containing protein</fullName>
    </recommendedName>
</protein>
<feature type="region of interest" description="Disordered" evidence="1">
    <location>
        <begin position="319"/>
        <end position="339"/>
    </location>
</feature>
<evidence type="ECO:0000313" key="3">
    <source>
        <dbReference type="EMBL" id="GMH62677.1"/>
    </source>
</evidence>